<sequence length="325" mass="38647">MNFNKKDLSLILIKNILKDTNIINSLSKMKTIRDDSFKKWINIRLTDNYKKNHIGKIDSYYNYSNRIYNWYNNNIINNINIDNIVKLWFKLYFSMNIRDNLTKIHTSEPIFLHTNDNVKIYIRILLPKKRKFIKNNKLNYLYHYKIIINNLIFNNKISIINILSSIYNKKVIIIPIIVKYHNMSEFIINNNKIYTFDFKGKRNIKKLQRFVFNKSNIENIKFTNNRSLFNILYINNINNTLLNNNYTNLNLLNINNTILSNLNNRYIIGYNMLYAGKLPKADSSARAIKRNTMIGAFHNSNISKNIHYNYNRNGLASVIGTIAQY</sequence>
<keyword evidence="1" id="KW-0496">Mitochondrion</keyword>
<accession>A0A060RCN9</accession>
<dbReference type="EMBL" id="HG937690">
    <property type="protein sequence ID" value="CDN40847.1"/>
    <property type="molecule type" value="Genomic_DNA"/>
</dbReference>
<reference evidence="1" key="1">
    <citation type="submission" date="2014-02" db="EMBL/GenBank/DDBJ databases">
        <authorList>
            <person name="Genoscope - CEA"/>
        </authorList>
    </citation>
    <scope>NUCLEOTIDE SEQUENCE</scope>
    <source>
        <strain evidence="1">LS3</strain>
    </source>
</reference>
<organism evidence="1">
    <name type="scientific">Blastobotrys adeninivorans</name>
    <name type="common">Yeast</name>
    <name type="synonym">Arxula adeninivorans</name>
    <dbReference type="NCBI Taxonomy" id="409370"/>
    <lineage>
        <taxon>Eukaryota</taxon>
        <taxon>Fungi</taxon>
        <taxon>Dikarya</taxon>
        <taxon>Ascomycota</taxon>
        <taxon>Saccharomycotina</taxon>
        <taxon>Dipodascomycetes</taxon>
        <taxon>Dipodascales</taxon>
        <taxon>Trichomonascaceae</taxon>
        <taxon>Blastobotrys</taxon>
    </lineage>
</organism>
<geneLocation type="mitochondrion" evidence="1"/>
<proteinExistence type="predicted"/>
<reference evidence="1" key="2">
    <citation type="submission" date="2014-06" db="EMBL/GenBank/DDBJ databases">
        <title>The complete genome of Blastobotrys (Arxula) adeninivorans LS3 - a yeast of biotechnological interest.</title>
        <authorList>
            <person name="Kunze G."/>
            <person name="Gaillardin C."/>
            <person name="Czernicka M."/>
            <person name="Durrens P."/>
            <person name="Martin T."/>
            <person name="Boer E."/>
            <person name="Gabaldon T."/>
            <person name="Cruz J."/>
            <person name="Talla E."/>
            <person name="Marck C."/>
            <person name="Goffeau A."/>
            <person name="Barbe V."/>
            <person name="Baret P."/>
            <person name="Baronian K."/>
            <person name="Beier S."/>
            <person name="Bleykasten C."/>
            <person name="Bode R."/>
            <person name="Casaregola S."/>
            <person name="Despons L."/>
            <person name="Fairhead C."/>
            <person name="Giersberg M."/>
            <person name="Gierski P."/>
            <person name="Hahnel U."/>
            <person name="Hartmann A."/>
            <person name="Jankowska D."/>
            <person name="Jubin C."/>
            <person name="Jung P."/>
            <person name="Lafontaine I."/>
            <person name="Leh-Louis V."/>
            <person name="Lemaire M."/>
            <person name="Marcet-Houben M."/>
            <person name="Mascher M."/>
            <person name="Morel G."/>
            <person name="Richard G.-F."/>
            <person name="Riechen J."/>
            <person name="Sacerdot C."/>
            <person name="Sarkar A."/>
            <person name="Savel G."/>
            <person name="Schacherer J."/>
            <person name="Sherman D."/>
            <person name="Straub M.-L."/>
            <person name="Stein N."/>
            <person name="Thierry A."/>
            <person name="Trautwein-Schult A."/>
            <person name="Westhof E."/>
            <person name="Worch S."/>
            <person name="Dujon B."/>
            <person name="Souciet J.-L."/>
            <person name="Wincker P."/>
            <person name="Scholz U."/>
            <person name="Neuveglise N."/>
        </authorList>
    </citation>
    <scope>NUCLEOTIDE SEQUENCE</scope>
    <source>
        <strain evidence="1">LS3</strain>
    </source>
</reference>
<evidence type="ECO:0000313" key="1">
    <source>
        <dbReference type="EMBL" id="CDN40847.1"/>
    </source>
</evidence>
<name>A0A060RCN9_BLAAD</name>
<protein>
    <submittedName>
        <fullName evidence="1">ARAD0ZZ00264p</fullName>
    </submittedName>
</protein>
<dbReference type="AlphaFoldDB" id="A0A060RCN9"/>
<gene>
    <name evidence="1" type="primary">var1</name>
    <name evidence="1" type="ORF">GNLVRS02_ARAD0ZZ00264g</name>
</gene>